<sequence length="90" mass="10472">MMVEVLADINWFPIMLVISNLAVIGFHCHLLQAYTMQWAAGYLKYDEKGQVEPCLIHEPFFAVTRIQRKIPALQDRSHEDDDEETHSPRC</sequence>
<dbReference type="RefSeq" id="WP_184403416.1">
    <property type="nucleotide sequence ID" value="NZ_JACHHJ010000001.1"/>
</dbReference>
<evidence type="ECO:0000256" key="1">
    <source>
        <dbReference type="SAM" id="Phobius"/>
    </source>
</evidence>
<keyword evidence="1" id="KW-0472">Membrane</keyword>
<keyword evidence="3" id="KW-1185">Reference proteome</keyword>
<keyword evidence="1" id="KW-1133">Transmembrane helix</keyword>
<dbReference type="Proteomes" id="UP000568839">
    <property type="component" value="Unassembled WGS sequence"/>
</dbReference>
<comment type="caution">
    <text evidence="2">The sequence shown here is derived from an EMBL/GenBank/DDBJ whole genome shotgun (WGS) entry which is preliminary data.</text>
</comment>
<gene>
    <name evidence="2" type="ORF">HNR44_001497</name>
</gene>
<dbReference type="AlphaFoldDB" id="A0A841Q195"/>
<proteinExistence type="predicted"/>
<accession>A0A841Q195</accession>
<dbReference type="EMBL" id="JACHHJ010000001">
    <property type="protein sequence ID" value="MBB6449548.1"/>
    <property type="molecule type" value="Genomic_DNA"/>
</dbReference>
<protein>
    <submittedName>
        <fullName evidence="2">Uncharacterized protein</fullName>
    </submittedName>
</protein>
<organism evidence="2 3">
    <name type="scientific">Geomicrobium halophilum</name>
    <dbReference type="NCBI Taxonomy" id="549000"/>
    <lineage>
        <taxon>Bacteria</taxon>
        <taxon>Bacillati</taxon>
        <taxon>Bacillota</taxon>
        <taxon>Bacilli</taxon>
        <taxon>Bacillales</taxon>
        <taxon>Geomicrobium</taxon>
    </lineage>
</organism>
<evidence type="ECO:0000313" key="3">
    <source>
        <dbReference type="Proteomes" id="UP000568839"/>
    </source>
</evidence>
<reference evidence="2 3" key="1">
    <citation type="submission" date="2020-08" db="EMBL/GenBank/DDBJ databases">
        <title>Genomic Encyclopedia of Type Strains, Phase IV (KMG-IV): sequencing the most valuable type-strain genomes for metagenomic binning, comparative biology and taxonomic classification.</title>
        <authorList>
            <person name="Goeker M."/>
        </authorList>
    </citation>
    <scope>NUCLEOTIDE SEQUENCE [LARGE SCALE GENOMIC DNA]</scope>
    <source>
        <strain evidence="2 3">DSM 21769</strain>
    </source>
</reference>
<name>A0A841Q195_9BACL</name>
<keyword evidence="1" id="KW-0812">Transmembrane</keyword>
<feature type="transmembrane region" description="Helical" evidence="1">
    <location>
        <begin position="12"/>
        <end position="34"/>
    </location>
</feature>
<evidence type="ECO:0000313" key="2">
    <source>
        <dbReference type="EMBL" id="MBB6449548.1"/>
    </source>
</evidence>